<accession>A0AAD6U335</accession>
<keyword evidence="1" id="KW-0175">Coiled coil</keyword>
<gene>
    <name evidence="2" type="ORF">B0H15DRAFT_931490</name>
</gene>
<keyword evidence="3" id="KW-1185">Reference proteome</keyword>
<dbReference type="EMBL" id="JARJCN010000031">
    <property type="protein sequence ID" value="KAJ7086481.1"/>
    <property type="molecule type" value="Genomic_DNA"/>
</dbReference>
<reference evidence="2" key="1">
    <citation type="submission" date="2023-03" db="EMBL/GenBank/DDBJ databases">
        <title>Massive genome expansion in bonnet fungi (Mycena s.s.) driven by repeated elements and novel gene families across ecological guilds.</title>
        <authorList>
            <consortium name="Lawrence Berkeley National Laboratory"/>
            <person name="Harder C.B."/>
            <person name="Miyauchi S."/>
            <person name="Viragh M."/>
            <person name="Kuo A."/>
            <person name="Thoen E."/>
            <person name="Andreopoulos B."/>
            <person name="Lu D."/>
            <person name="Skrede I."/>
            <person name="Drula E."/>
            <person name="Henrissat B."/>
            <person name="Morin E."/>
            <person name="Kohler A."/>
            <person name="Barry K."/>
            <person name="LaButti K."/>
            <person name="Morin E."/>
            <person name="Salamov A."/>
            <person name="Lipzen A."/>
            <person name="Mereny Z."/>
            <person name="Hegedus B."/>
            <person name="Baldrian P."/>
            <person name="Stursova M."/>
            <person name="Weitz H."/>
            <person name="Taylor A."/>
            <person name="Grigoriev I.V."/>
            <person name="Nagy L.G."/>
            <person name="Martin F."/>
            <person name="Kauserud H."/>
        </authorList>
    </citation>
    <scope>NUCLEOTIDE SEQUENCE</scope>
    <source>
        <strain evidence="2">CBHHK173m</strain>
    </source>
</reference>
<dbReference type="Proteomes" id="UP001222325">
    <property type="component" value="Unassembled WGS sequence"/>
</dbReference>
<organism evidence="2 3">
    <name type="scientific">Mycena belliarum</name>
    <dbReference type="NCBI Taxonomy" id="1033014"/>
    <lineage>
        <taxon>Eukaryota</taxon>
        <taxon>Fungi</taxon>
        <taxon>Dikarya</taxon>
        <taxon>Basidiomycota</taxon>
        <taxon>Agaricomycotina</taxon>
        <taxon>Agaricomycetes</taxon>
        <taxon>Agaricomycetidae</taxon>
        <taxon>Agaricales</taxon>
        <taxon>Marasmiineae</taxon>
        <taxon>Mycenaceae</taxon>
        <taxon>Mycena</taxon>
    </lineage>
</organism>
<evidence type="ECO:0000313" key="3">
    <source>
        <dbReference type="Proteomes" id="UP001222325"/>
    </source>
</evidence>
<name>A0AAD6U335_9AGAR</name>
<feature type="coiled-coil region" evidence="1">
    <location>
        <begin position="158"/>
        <end position="185"/>
    </location>
</feature>
<comment type="caution">
    <text evidence="2">The sequence shown here is derived from an EMBL/GenBank/DDBJ whole genome shotgun (WGS) entry which is preliminary data.</text>
</comment>
<dbReference type="AlphaFoldDB" id="A0AAD6U335"/>
<protein>
    <submittedName>
        <fullName evidence="2">Uncharacterized protein</fullName>
    </submittedName>
</protein>
<proteinExistence type="predicted"/>
<sequence length="256" mass="27915">MANPLSSDIPSHLNIDAWLTDTSCHLIPHSGIVRNIGSAGEVQHLAKSQRHVRSFYPGPGSPGEDIKAYSHLMKAAHEGTQNALAIPSSGSSCSGWFVVPPSSEEGWIKLVVKRLFCGDGDSSVVCKFEFIECSAREFNSPVQMKRKREQALDDFEEYVAAIKKLKALKKEGEELDLEIRKKIAATEKINAAKRQLVGKISVASKTASCITAFQPSSGYFSRQGFSLLLSALDTVRSYRSDIATTVELADKSANQP</sequence>
<evidence type="ECO:0000313" key="2">
    <source>
        <dbReference type="EMBL" id="KAJ7086481.1"/>
    </source>
</evidence>
<evidence type="ECO:0000256" key="1">
    <source>
        <dbReference type="SAM" id="Coils"/>
    </source>
</evidence>